<dbReference type="Proteomes" id="UP001224890">
    <property type="component" value="Unassembled WGS sequence"/>
</dbReference>
<dbReference type="Gene3D" id="3.30.70.330">
    <property type="match status" value="2"/>
</dbReference>
<protein>
    <recommendedName>
        <fullName evidence="5">RNA recognition domain-containing protein</fullName>
    </recommendedName>
</protein>
<feature type="compositionally biased region" description="Acidic residues" evidence="2">
    <location>
        <begin position="137"/>
        <end position="148"/>
    </location>
</feature>
<gene>
    <name evidence="3" type="ORF">BDP55DRAFT_733340</name>
</gene>
<feature type="compositionally biased region" description="Polar residues" evidence="2">
    <location>
        <begin position="89"/>
        <end position="101"/>
    </location>
</feature>
<dbReference type="EMBL" id="JAHMHR010000061">
    <property type="protein sequence ID" value="KAK1659389.1"/>
    <property type="molecule type" value="Genomic_DNA"/>
</dbReference>
<name>A0AAJ0ESB9_9PEZI</name>
<evidence type="ECO:0000313" key="3">
    <source>
        <dbReference type="EMBL" id="KAK1659389.1"/>
    </source>
</evidence>
<keyword evidence="1" id="KW-0694">RNA-binding</keyword>
<evidence type="ECO:0000313" key="4">
    <source>
        <dbReference type="Proteomes" id="UP001224890"/>
    </source>
</evidence>
<reference evidence="3" key="1">
    <citation type="submission" date="2021-06" db="EMBL/GenBank/DDBJ databases">
        <title>Comparative genomics, transcriptomics and evolutionary studies reveal genomic signatures of adaptation to plant cell wall in hemibiotrophic fungi.</title>
        <authorList>
            <consortium name="DOE Joint Genome Institute"/>
            <person name="Baroncelli R."/>
            <person name="Diaz J.F."/>
            <person name="Benocci T."/>
            <person name="Peng M."/>
            <person name="Battaglia E."/>
            <person name="Haridas S."/>
            <person name="Andreopoulos W."/>
            <person name="Labutti K."/>
            <person name="Pangilinan J."/>
            <person name="Floch G.L."/>
            <person name="Makela M.R."/>
            <person name="Henrissat B."/>
            <person name="Grigoriev I.V."/>
            <person name="Crouch J.A."/>
            <person name="De Vries R.P."/>
            <person name="Sukno S.A."/>
            <person name="Thon M.R."/>
        </authorList>
    </citation>
    <scope>NUCLEOTIDE SEQUENCE</scope>
    <source>
        <strain evidence="3">CBS 193.32</strain>
    </source>
</reference>
<dbReference type="CDD" id="cd12261">
    <property type="entry name" value="RRM1_3_MRN1"/>
    <property type="match status" value="1"/>
</dbReference>
<accession>A0AAJ0ESB9</accession>
<dbReference type="PANTHER" id="PTHR14089">
    <property type="entry name" value="PRE-MRNA-SPLICING FACTOR RBM22"/>
    <property type="match status" value="1"/>
</dbReference>
<feature type="compositionally biased region" description="Polar residues" evidence="2">
    <location>
        <begin position="117"/>
        <end position="130"/>
    </location>
</feature>
<comment type="caution">
    <text evidence="3">The sequence shown here is derived from an EMBL/GenBank/DDBJ whole genome shotgun (WGS) entry which is preliminary data.</text>
</comment>
<evidence type="ECO:0000256" key="1">
    <source>
        <dbReference type="ARBA" id="ARBA00022884"/>
    </source>
</evidence>
<keyword evidence="4" id="KW-1185">Reference proteome</keyword>
<dbReference type="PANTHER" id="PTHR14089:SF14">
    <property type="entry name" value="RRM DOMAIN-CONTAINING PROTEIN"/>
    <property type="match status" value="1"/>
</dbReference>
<dbReference type="AlphaFoldDB" id="A0AAJ0ESB9"/>
<proteinExistence type="predicted"/>
<evidence type="ECO:0008006" key="5">
    <source>
        <dbReference type="Google" id="ProtNLM"/>
    </source>
</evidence>
<evidence type="ECO:0000256" key="2">
    <source>
        <dbReference type="SAM" id="MobiDB-lite"/>
    </source>
</evidence>
<dbReference type="GO" id="GO:0010494">
    <property type="term" value="C:cytoplasmic stress granule"/>
    <property type="evidence" value="ECO:0007669"/>
    <property type="project" value="TreeGrafter"/>
</dbReference>
<dbReference type="RefSeq" id="XP_060424153.1">
    <property type="nucleotide sequence ID" value="XM_060580072.1"/>
</dbReference>
<dbReference type="InterPro" id="IPR039171">
    <property type="entry name" value="Cwc2/Slt11"/>
</dbReference>
<organism evidence="3 4">
    <name type="scientific">Colletotrichum godetiae</name>
    <dbReference type="NCBI Taxonomy" id="1209918"/>
    <lineage>
        <taxon>Eukaryota</taxon>
        <taxon>Fungi</taxon>
        <taxon>Dikarya</taxon>
        <taxon>Ascomycota</taxon>
        <taxon>Pezizomycotina</taxon>
        <taxon>Sordariomycetes</taxon>
        <taxon>Hypocreomycetidae</taxon>
        <taxon>Glomerellales</taxon>
        <taxon>Glomerellaceae</taxon>
        <taxon>Colletotrichum</taxon>
        <taxon>Colletotrichum acutatum species complex</taxon>
    </lineage>
</organism>
<dbReference type="SUPFAM" id="SSF54928">
    <property type="entry name" value="RNA-binding domain, RBD"/>
    <property type="match status" value="1"/>
</dbReference>
<dbReference type="GO" id="GO:0003729">
    <property type="term" value="F:mRNA binding"/>
    <property type="evidence" value="ECO:0007669"/>
    <property type="project" value="TreeGrafter"/>
</dbReference>
<dbReference type="InterPro" id="IPR035979">
    <property type="entry name" value="RBD_domain_sf"/>
</dbReference>
<dbReference type="GeneID" id="85464598"/>
<feature type="region of interest" description="Disordered" evidence="2">
    <location>
        <begin position="83"/>
        <end position="173"/>
    </location>
</feature>
<dbReference type="GO" id="GO:0000398">
    <property type="term" value="P:mRNA splicing, via spliceosome"/>
    <property type="evidence" value="ECO:0007669"/>
    <property type="project" value="TreeGrafter"/>
</dbReference>
<sequence>MASTNDSMVSIDRVYLDTLIRRAQLNADNDPNSSYLTITITRAEHDVLVKKAREFANLRRNLVRGGVTEATLAVLTCDESNYQEDGVGEQTTSPSEAPQNKTQRRVSQPRVKAATATRGNQISSRPTIQQPVKHEWAEEEPVILDESESTISPVEPEPKPEHGFGNQNDTQSPMRPQFERLATRTIFISNLAEGTTHADIVDVVRGGQLLDIFIRPHDRNAHVSFLHGTDAAAFLEHSRRHDLYIRQKRVDVRWADRHFNLPGHVASKLGTGATRNLIIRRCDPKLTEEEIRDDMEHIHNLIVITVRFRGGSCYINTNSVHNAMFARTCMMSRFKYKGSRIEWGVDECAQPLPAEPQRIQTQVPPTRRPMNPMANRFELLKLDKAEEDEENIRPEFHTSSRLKIVV</sequence>
<dbReference type="InterPro" id="IPR012677">
    <property type="entry name" value="Nucleotide-bd_a/b_plait_sf"/>
</dbReference>